<name>A0A380WIC1_AMIAI</name>
<accession>A0A380WIC1</accession>
<dbReference type="OrthoDB" id="7206808at2"/>
<sequence length="185" mass="20069">MHKFAALVAIALIPAGCSQSTTSGSSMSTVGYAFAPPAANTFCARQPGLCSSAGKTKVMALTEARMRDLKKVNASVNQRIRQREDIATTGRDDDWRLPTSVGDCEDIAILKKNELRKLGWPASTLLLTVATYGGTGHTVLTVRTDSGDLILDNRTGAIRNWKSTPYRYFARQSQSESGRWTRIGA</sequence>
<dbReference type="AlphaFoldDB" id="A0A380WIC1"/>
<dbReference type="RefSeq" id="WP_115731025.1">
    <property type="nucleotide sequence ID" value="NZ_BAAAVY010000008.1"/>
</dbReference>
<organism evidence="1 2">
    <name type="scientific">Aminobacter aminovorans</name>
    <name type="common">Chelatobacter heintzii</name>
    <dbReference type="NCBI Taxonomy" id="83263"/>
    <lineage>
        <taxon>Bacteria</taxon>
        <taxon>Pseudomonadati</taxon>
        <taxon>Pseudomonadota</taxon>
        <taxon>Alphaproteobacteria</taxon>
        <taxon>Hyphomicrobiales</taxon>
        <taxon>Phyllobacteriaceae</taxon>
        <taxon>Aminobacter</taxon>
    </lineage>
</organism>
<dbReference type="Gene3D" id="3.10.620.30">
    <property type="match status" value="1"/>
</dbReference>
<dbReference type="PANTHER" id="PTHR39327:SF1">
    <property type="entry name" value="BLR5470 PROTEIN"/>
    <property type="match status" value="1"/>
</dbReference>
<dbReference type="Proteomes" id="UP000254701">
    <property type="component" value="Unassembled WGS sequence"/>
</dbReference>
<protein>
    <submittedName>
        <fullName evidence="1">Bacterial protein of uncharacterized function (DUF920)</fullName>
    </submittedName>
</protein>
<dbReference type="EMBL" id="UFSM01000001">
    <property type="protein sequence ID" value="SUU88733.1"/>
    <property type="molecule type" value="Genomic_DNA"/>
</dbReference>
<gene>
    <name evidence="1" type="ORF">NCTC10684_01961</name>
</gene>
<dbReference type="PANTHER" id="PTHR39327">
    <property type="match status" value="1"/>
</dbReference>
<evidence type="ECO:0000313" key="1">
    <source>
        <dbReference type="EMBL" id="SUU88733.1"/>
    </source>
</evidence>
<dbReference type="InterPro" id="IPR010319">
    <property type="entry name" value="Transglutaminase-like_Cys_pept"/>
</dbReference>
<proteinExistence type="predicted"/>
<reference evidence="1 2" key="1">
    <citation type="submission" date="2018-06" db="EMBL/GenBank/DDBJ databases">
        <authorList>
            <consortium name="Pathogen Informatics"/>
            <person name="Doyle S."/>
        </authorList>
    </citation>
    <scope>NUCLEOTIDE SEQUENCE [LARGE SCALE GENOMIC DNA]</scope>
    <source>
        <strain evidence="1 2">NCTC10684</strain>
    </source>
</reference>
<dbReference type="Pfam" id="PF06035">
    <property type="entry name" value="Peptidase_C93"/>
    <property type="match status" value="1"/>
</dbReference>
<evidence type="ECO:0000313" key="2">
    <source>
        <dbReference type="Proteomes" id="UP000254701"/>
    </source>
</evidence>